<keyword evidence="4" id="KW-0238">DNA-binding</keyword>
<dbReference type="InterPro" id="IPR001138">
    <property type="entry name" value="Zn2Cys6_DnaBD"/>
</dbReference>
<evidence type="ECO:0000256" key="3">
    <source>
        <dbReference type="ARBA" id="ARBA00023015"/>
    </source>
</evidence>
<proteinExistence type="predicted"/>
<evidence type="ECO:0000256" key="5">
    <source>
        <dbReference type="ARBA" id="ARBA00023163"/>
    </source>
</evidence>
<feature type="region of interest" description="Disordered" evidence="7">
    <location>
        <begin position="183"/>
        <end position="212"/>
    </location>
</feature>
<dbReference type="SUPFAM" id="SSF57701">
    <property type="entry name" value="Zn2/Cys6 DNA-binding domain"/>
    <property type="match status" value="1"/>
</dbReference>
<keyword evidence="1" id="KW-0479">Metal-binding</keyword>
<dbReference type="OrthoDB" id="5426978at2759"/>
<keyword evidence="6" id="KW-0539">Nucleus</keyword>
<sequence>MIPTIDPKDPELVSEDTAHSASARKRSKVSRACDECRRKKIKCDATFLANSNTLLKPCTNCYKYNCSCSFTRVPLKRGPSKGFARDGSGYERRRSSSVHSVSSSQSVTSPVPSHASLPIPPANPVSLPRLNVPGDGLLSPKAAPPTNLFWKVPYELPSFSDRRSSVASADSFRRPSIYQSDSEDDFYSATGSQRNSISQAPRQRNLSPALSVSSTSSLNNRIKSLNMVGSTLESNIHNYYSQGFNASLPILPLDERILSTLLSNVTNGSSSASWDAIRSPILELFNKSILMLLRSYESQFNFNDLLDHVTEMQSIYPRIRSHLLSDELLKLIFLMSGVLTDYALILTGQPYSTGLSITVSVFNDWKTYENVQRVLVINRAGSLDSDYDSLPFLFARCYLSLATLDLIYSLSFSSPRLISSFANLPILDIVQKCGITKDAKLDDSPLPVLDQFLNCFLPADTYPTALNTLKTGLVLLDFTNNRSTTLRFPFINIHDDHMTGLGHLLSNVTDFMSQFTEVHSDTKDSQLLFLQCIWAFWEIGSVLSALIDHFISSSADTQLGDKDASFFYEHQLKVTQLLGNFSNIASAFLTSSTTAASHPPPSISPFHIISMVESFKMVQFLNKLIASFISLNEKLNKRELEDELTKNKDELNNLNERFQAVSSVQTLPVVHVLFRDLVFSSNRLDTQRERASSVVSATTTTSTATTTATATTKKSSFGNLLHSEEENILPTVIDWCKEQKYSAEKFLNKNDLNGWLY</sequence>
<dbReference type="InterPro" id="IPR036864">
    <property type="entry name" value="Zn2-C6_fun-type_DNA-bd_sf"/>
</dbReference>
<reference evidence="9 10" key="1">
    <citation type="submission" date="2016-02" db="EMBL/GenBank/DDBJ databases">
        <title>Comparative genomic and transcriptomic foundation for Pichia pastoris.</title>
        <authorList>
            <person name="Love K.R."/>
            <person name="Shah K.A."/>
            <person name="Whittaker C.A."/>
            <person name="Wu J."/>
            <person name="Bartlett M.C."/>
            <person name="Ma D."/>
            <person name="Leeson R.L."/>
            <person name="Priest M."/>
            <person name="Young S.K."/>
            <person name="Love J.C."/>
        </authorList>
    </citation>
    <scope>NUCLEOTIDE SEQUENCE [LARGE SCALE GENOMIC DNA]</scope>
    <source>
        <strain evidence="9 10">ATCC 28485</strain>
    </source>
</reference>
<dbReference type="Pfam" id="PF00172">
    <property type="entry name" value="Zn_clus"/>
    <property type="match status" value="1"/>
</dbReference>
<dbReference type="GO" id="GO:0008270">
    <property type="term" value="F:zinc ion binding"/>
    <property type="evidence" value="ECO:0007669"/>
    <property type="project" value="InterPro"/>
</dbReference>
<feature type="domain" description="Zn(2)-C6 fungal-type" evidence="8">
    <location>
        <begin position="32"/>
        <end position="70"/>
    </location>
</feature>
<feature type="compositionally biased region" description="Polar residues" evidence="7">
    <location>
        <begin position="189"/>
        <end position="204"/>
    </location>
</feature>
<feature type="region of interest" description="Disordered" evidence="7">
    <location>
        <begin position="80"/>
        <end position="120"/>
    </location>
</feature>
<dbReference type="CDD" id="cd00067">
    <property type="entry name" value="GAL4"/>
    <property type="match status" value="1"/>
</dbReference>
<dbReference type="EMBL" id="CP014584">
    <property type="protein sequence ID" value="ANZ74358.1"/>
    <property type="molecule type" value="Genomic_DNA"/>
</dbReference>
<evidence type="ECO:0000259" key="8">
    <source>
        <dbReference type="PROSITE" id="PS50048"/>
    </source>
</evidence>
<evidence type="ECO:0000313" key="10">
    <source>
        <dbReference type="Proteomes" id="UP000094565"/>
    </source>
</evidence>
<evidence type="ECO:0000256" key="2">
    <source>
        <dbReference type="ARBA" id="ARBA00022833"/>
    </source>
</evidence>
<organism evidence="9 10">
    <name type="scientific">Komagataella pastoris</name>
    <name type="common">Yeast</name>
    <name type="synonym">Pichia pastoris</name>
    <dbReference type="NCBI Taxonomy" id="4922"/>
    <lineage>
        <taxon>Eukaryota</taxon>
        <taxon>Fungi</taxon>
        <taxon>Dikarya</taxon>
        <taxon>Ascomycota</taxon>
        <taxon>Saccharomycotina</taxon>
        <taxon>Pichiomycetes</taxon>
        <taxon>Pichiales</taxon>
        <taxon>Pichiaceae</taxon>
        <taxon>Komagataella</taxon>
    </lineage>
</organism>
<accession>A0A1B2J9B6</accession>
<dbReference type="InterPro" id="IPR050797">
    <property type="entry name" value="Carb_Metab_Trans_Reg"/>
</dbReference>
<dbReference type="SMART" id="SM00066">
    <property type="entry name" value="GAL4"/>
    <property type="match status" value="1"/>
</dbReference>
<dbReference type="PANTHER" id="PTHR31668">
    <property type="entry name" value="GLUCOSE TRANSPORT TRANSCRIPTION REGULATOR RGT1-RELATED-RELATED"/>
    <property type="match status" value="1"/>
</dbReference>
<keyword evidence="2" id="KW-0862">Zinc</keyword>
<evidence type="ECO:0000313" key="9">
    <source>
        <dbReference type="EMBL" id="ANZ74358.1"/>
    </source>
</evidence>
<evidence type="ECO:0000256" key="7">
    <source>
        <dbReference type="SAM" id="MobiDB-lite"/>
    </source>
</evidence>
<name>A0A1B2J9B6_PICPA</name>
<dbReference type="PROSITE" id="PS50048">
    <property type="entry name" value="ZN2_CY6_FUNGAL_2"/>
    <property type="match status" value="1"/>
</dbReference>
<feature type="compositionally biased region" description="Basic and acidic residues" evidence="7">
    <location>
        <begin position="1"/>
        <end position="11"/>
    </location>
</feature>
<evidence type="ECO:0000256" key="1">
    <source>
        <dbReference type="ARBA" id="ARBA00022723"/>
    </source>
</evidence>
<dbReference type="GO" id="GO:0000981">
    <property type="term" value="F:DNA-binding transcription factor activity, RNA polymerase II-specific"/>
    <property type="evidence" value="ECO:0007669"/>
    <property type="project" value="InterPro"/>
</dbReference>
<evidence type="ECO:0000256" key="4">
    <source>
        <dbReference type="ARBA" id="ARBA00023125"/>
    </source>
</evidence>
<dbReference type="AlphaFoldDB" id="A0A1B2J9B6"/>
<dbReference type="Gene3D" id="4.10.240.10">
    <property type="entry name" value="Zn(2)-C6 fungal-type DNA-binding domain"/>
    <property type="match status" value="1"/>
</dbReference>
<keyword evidence="3" id="KW-0805">Transcription regulation</keyword>
<feature type="compositionally biased region" description="Low complexity" evidence="7">
    <location>
        <begin position="97"/>
        <end position="114"/>
    </location>
</feature>
<dbReference type="PANTHER" id="PTHR31668:SF26">
    <property type="entry name" value="GLUCOSE TRANSPORT TRANSCRIPTION REGULATOR RGT1-RELATED"/>
    <property type="match status" value="1"/>
</dbReference>
<keyword evidence="5" id="KW-0804">Transcription</keyword>
<keyword evidence="10" id="KW-1185">Reference proteome</keyword>
<dbReference type="Proteomes" id="UP000094565">
    <property type="component" value="Chromosome 1"/>
</dbReference>
<evidence type="ECO:0000256" key="6">
    <source>
        <dbReference type="ARBA" id="ARBA00023242"/>
    </source>
</evidence>
<gene>
    <name evidence="9" type="ORF">ATY40_BA7501618</name>
</gene>
<protein>
    <submittedName>
        <fullName evidence="9">BA75_01618T0</fullName>
    </submittedName>
</protein>
<feature type="region of interest" description="Disordered" evidence="7">
    <location>
        <begin position="1"/>
        <end position="24"/>
    </location>
</feature>
<dbReference type="GO" id="GO:0003677">
    <property type="term" value="F:DNA binding"/>
    <property type="evidence" value="ECO:0007669"/>
    <property type="project" value="UniProtKB-KW"/>
</dbReference>